<dbReference type="PANTHER" id="PTHR35149">
    <property type="entry name" value="SLL5132 PROTEIN"/>
    <property type="match status" value="1"/>
</dbReference>
<organism evidence="3 4">
    <name type="scientific">Prochlorothrix hollandica PCC 9006 = CALU 1027</name>
    <dbReference type="NCBI Taxonomy" id="317619"/>
    <lineage>
        <taxon>Bacteria</taxon>
        <taxon>Bacillati</taxon>
        <taxon>Cyanobacteriota</taxon>
        <taxon>Cyanophyceae</taxon>
        <taxon>Prochlorotrichales</taxon>
        <taxon>Prochlorotrichaceae</taxon>
        <taxon>Prochlorothrix</taxon>
    </lineage>
</organism>
<dbReference type="OrthoDB" id="9798761at2"/>
<evidence type="ECO:0000259" key="1">
    <source>
        <dbReference type="Pfam" id="PF03235"/>
    </source>
</evidence>
<dbReference type="Pfam" id="PF07510">
    <property type="entry name" value="GmrSD_C"/>
    <property type="match status" value="1"/>
</dbReference>
<dbReference type="InterPro" id="IPR011089">
    <property type="entry name" value="GmrSD_C"/>
</dbReference>
<dbReference type="InterPro" id="IPR004919">
    <property type="entry name" value="GmrSD_N"/>
</dbReference>
<keyword evidence="4" id="KW-1185">Reference proteome</keyword>
<feature type="domain" description="GmrSD restriction endonucleases N-terminal" evidence="1">
    <location>
        <begin position="15"/>
        <end position="245"/>
    </location>
</feature>
<evidence type="ECO:0000259" key="2">
    <source>
        <dbReference type="Pfam" id="PF07510"/>
    </source>
</evidence>
<feature type="domain" description="GmrSD restriction endonucleases C-terminal" evidence="2">
    <location>
        <begin position="425"/>
        <end position="555"/>
    </location>
</feature>
<evidence type="ECO:0008006" key="5">
    <source>
        <dbReference type="Google" id="ProtNLM"/>
    </source>
</evidence>
<evidence type="ECO:0000313" key="4">
    <source>
        <dbReference type="Proteomes" id="UP000034681"/>
    </source>
</evidence>
<dbReference type="EMBL" id="AJTX02000004">
    <property type="protein sequence ID" value="KKJ00166.1"/>
    <property type="molecule type" value="Genomic_DNA"/>
</dbReference>
<comment type="caution">
    <text evidence="3">The sequence shown here is derived from an EMBL/GenBank/DDBJ whole genome shotgun (WGS) entry which is preliminary data.</text>
</comment>
<dbReference type="RefSeq" id="WP_017711511.1">
    <property type="nucleotide sequence ID" value="NZ_KB235933.1"/>
</dbReference>
<dbReference type="Pfam" id="PF03235">
    <property type="entry name" value="GmrSD_N"/>
    <property type="match status" value="1"/>
</dbReference>
<sequence length="573" mass="67169">MARINLLDTRTTSFGDLIGNGKIYRVPPFQRDYSWTEENWEDLWQDILVLHTTNPSAGHYMGAIVLQSSRASDKEFTIIDGQQRLATLSIMAIAVIEKIQKLVDRDEQKAANQERQKILNRTYLSDKDPRSLRYSSKIILNENNNDFYQSNLINLRSPFNIRSLSKSNQLLWQAFQYFSDSLEELEDVVQGGEKLAEFLTDTIAQRLLFIQINVEDELNAYTVFETLNARGIELSSTDLLKNYLFSLFQGPDDLQEAQRQWRRITNTVQMERFPEFLRYYLSLRHTRVRRERLFKIVRDSVQNGQQAFELLDQLENYSSLFIALGNSNDEFWRDLPANRPYVRELELFRVKQAYPTLFTAYERFSPEDFTRLLKLVGVLCFRYTIVSSLNPNDLETLYNKVAIAITTGEITNPRQVFEQLRSVYVSDEKFSQDFSLLSLSTRGQKKKLVRYILSKLEADARLEVNEDGFSIEHILPESPSPEWRQHFTDSQLEEMVYRIGNLTPLEPHLNREIGNGRYAIKRDVYQQSGYELTKNIVAEEWTPHTLTTRQRDLARRATHIWRSDFAPHKFLPD</sequence>
<reference evidence="3" key="1">
    <citation type="submission" date="2012-04" db="EMBL/GenBank/DDBJ databases">
        <authorList>
            <person name="Borisov I.G."/>
            <person name="Ivanikova N.V."/>
            <person name="Pinevich A.V."/>
        </authorList>
    </citation>
    <scope>NUCLEOTIDE SEQUENCE [LARGE SCALE GENOMIC DNA]</scope>
    <source>
        <strain evidence="3">CALU 1027</strain>
    </source>
</reference>
<evidence type="ECO:0000313" key="3">
    <source>
        <dbReference type="EMBL" id="KKJ00166.1"/>
    </source>
</evidence>
<name>A0A0M2PUI2_PROHO</name>
<dbReference type="Proteomes" id="UP000034681">
    <property type="component" value="Unassembled WGS sequence"/>
</dbReference>
<proteinExistence type="predicted"/>
<dbReference type="AlphaFoldDB" id="A0A0M2PUI2"/>
<dbReference type="STRING" id="317619.GCA_000332315_00894"/>
<protein>
    <recommendedName>
        <fullName evidence="5">DUF262 domain-containing protein</fullName>
    </recommendedName>
</protein>
<dbReference type="PANTHER" id="PTHR35149:SF2">
    <property type="entry name" value="DUF262 DOMAIN-CONTAINING PROTEIN"/>
    <property type="match status" value="1"/>
</dbReference>
<gene>
    <name evidence="3" type="ORF">PROH_10635</name>
</gene>
<accession>A0A0M2PUI2</accession>